<dbReference type="AlphaFoldDB" id="A0A2J6Q1J3"/>
<organism evidence="1 2">
    <name type="scientific">Hyaloscypha hepaticicola</name>
    <dbReference type="NCBI Taxonomy" id="2082293"/>
    <lineage>
        <taxon>Eukaryota</taxon>
        <taxon>Fungi</taxon>
        <taxon>Dikarya</taxon>
        <taxon>Ascomycota</taxon>
        <taxon>Pezizomycotina</taxon>
        <taxon>Leotiomycetes</taxon>
        <taxon>Helotiales</taxon>
        <taxon>Hyaloscyphaceae</taxon>
        <taxon>Hyaloscypha</taxon>
    </lineage>
</organism>
<name>A0A2J6Q1J3_9HELO</name>
<gene>
    <name evidence="1" type="ORF">NA56DRAFT_704960</name>
</gene>
<dbReference type="InterPro" id="IPR052895">
    <property type="entry name" value="HetReg/Transcr_Mod"/>
</dbReference>
<dbReference type="PANTHER" id="PTHR24148">
    <property type="entry name" value="ANKYRIN REPEAT DOMAIN-CONTAINING PROTEIN 39 HOMOLOG-RELATED"/>
    <property type="match status" value="1"/>
</dbReference>
<accession>A0A2J6Q1J3</accession>
<protein>
    <submittedName>
        <fullName evidence="1">Uncharacterized protein</fullName>
    </submittedName>
</protein>
<evidence type="ECO:0000313" key="1">
    <source>
        <dbReference type="EMBL" id="PMD20147.1"/>
    </source>
</evidence>
<sequence>MNSTSTALSISAETDGESVRSTSPAVKLSEIGQIQIWRTKRQQGELISFRDAAFYTRRFQATDLRDKIFGVLGLCANSKGEFTRWLTLPDYSANVAVVFLNATRRLIKEEGIPRLFSVAGIGYFSDTNPELESLPSWAPDWGRAIYCVPFSNLRPYLDYSAGGRVDPNAHHVNGPSLFLSAHLLDTIVEVASPMDRIHTLQGGKFDPTQDFAT</sequence>
<proteinExistence type="predicted"/>
<reference evidence="1 2" key="1">
    <citation type="submission" date="2016-05" db="EMBL/GenBank/DDBJ databases">
        <title>A degradative enzymes factory behind the ericoid mycorrhizal symbiosis.</title>
        <authorList>
            <consortium name="DOE Joint Genome Institute"/>
            <person name="Martino E."/>
            <person name="Morin E."/>
            <person name="Grelet G."/>
            <person name="Kuo A."/>
            <person name="Kohler A."/>
            <person name="Daghino S."/>
            <person name="Barry K."/>
            <person name="Choi C."/>
            <person name="Cichocki N."/>
            <person name="Clum A."/>
            <person name="Copeland A."/>
            <person name="Hainaut M."/>
            <person name="Haridas S."/>
            <person name="Labutti K."/>
            <person name="Lindquist E."/>
            <person name="Lipzen A."/>
            <person name="Khouja H.-R."/>
            <person name="Murat C."/>
            <person name="Ohm R."/>
            <person name="Olson A."/>
            <person name="Spatafora J."/>
            <person name="Veneault-Fourrey C."/>
            <person name="Henrissat B."/>
            <person name="Grigoriev I."/>
            <person name="Martin F."/>
            <person name="Perotto S."/>
        </authorList>
    </citation>
    <scope>NUCLEOTIDE SEQUENCE [LARGE SCALE GENOMIC DNA]</scope>
    <source>
        <strain evidence="1 2">UAMH 7357</strain>
    </source>
</reference>
<keyword evidence="2" id="KW-1185">Reference proteome</keyword>
<evidence type="ECO:0000313" key="2">
    <source>
        <dbReference type="Proteomes" id="UP000235672"/>
    </source>
</evidence>
<dbReference type="Proteomes" id="UP000235672">
    <property type="component" value="Unassembled WGS sequence"/>
</dbReference>
<dbReference type="OrthoDB" id="3565383at2759"/>
<dbReference type="PANTHER" id="PTHR24148:SF82">
    <property type="entry name" value="HETEROKARYON INCOMPATIBILITY DOMAIN-CONTAINING PROTEIN"/>
    <property type="match status" value="1"/>
</dbReference>
<dbReference type="EMBL" id="KZ613486">
    <property type="protein sequence ID" value="PMD20147.1"/>
    <property type="molecule type" value="Genomic_DNA"/>
</dbReference>